<proteinExistence type="predicted"/>
<dbReference type="STRING" id="549789.NIES30_22635"/>
<keyword evidence="1" id="KW-0812">Transmembrane</keyword>
<evidence type="ECO:0000313" key="2">
    <source>
        <dbReference type="EMBL" id="OKH44424.1"/>
    </source>
</evidence>
<dbReference type="Proteomes" id="UP000185557">
    <property type="component" value="Unassembled WGS sequence"/>
</dbReference>
<sequence>MDWIVPTVMLGLATATATTFDDNIYLTMFFSKTNRTFRPRHIVVGEFVGFTGLVGISLIGYFAGLMIPHIWVGLLGFLPIAIGVNALLSRQTIAEDETVAVSVANPTRSHYRQVCRQSLGHTLRDPQTYRVSAVTLANGGNNIAIYIPLFASSTLPRLSIILAVCYAAIGLWLALSYSLTRQPQAAFVMANYVRRAFPFVLIWLGASIVLENGSYQLLYALAPGL</sequence>
<comment type="caution">
    <text evidence="2">The sequence shown here is derived from an EMBL/GenBank/DDBJ whole genome shotgun (WGS) entry which is preliminary data.</text>
</comment>
<keyword evidence="3" id="KW-1185">Reference proteome</keyword>
<gene>
    <name evidence="2" type="ORF">NIES30_22635</name>
</gene>
<name>A0A1U7IZK8_9CYAN</name>
<dbReference type="AlphaFoldDB" id="A0A1U7IZK8"/>
<feature type="transmembrane region" description="Helical" evidence="1">
    <location>
        <begin position="41"/>
        <end position="63"/>
    </location>
</feature>
<dbReference type="Pfam" id="PF03596">
    <property type="entry name" value="Cad"/>
    <property type="match status" value="1"/>
</dbReference>
<protein>
    <submittedName>
        <fullName evidence="2">Transporter</fullName>
    </submittedName>
</protein>
<dbReference type="RefSeq" id="WP_073610725.1">
    <property type="nucleotide sequence ID" value="NZ_MRCG01000023.1"/>
</dbReference>
<evidence type="ECO:0000313" key="3">
    <source>
        <dbReference type="Proteomes" id="UP000185557"/>
    </source>
</evidence>
<keyword evidence="1" id="KW-1133">Transmembrane helix</keyword>
<feature type="transmembrane region" description="Helical" evidence="1">
    <location>
        <begin position="192"/>
        <end position="210"/>
    </location>
</feature>
<accession>A0A1U7IZK8</accession>
<feature type="transmembrane region" description="Helical" evidence="1">
    <location>
        <begin position="70"/>
        <end position="88"/>
    </location>
</feature>
<keyword evidence="1" id="KW-0472">Membrane</keyword>
<evidence type="ECO:0000256" key="1">
    <source>
        <dbReference type="SAM" id="Phobius"/>
    </source>
</evidence>
<dbReference type="OrthoDB" id="512191at2"/>
<organism evidence="2 3">
    <name type="scientific">Phormidium tenue NIES-30</name>
    <dbReference type="NCBI Taxonomy" id="549789"/>
    <lineage>
        <taxon>Bacteria</taxon>
        <taxon>Bacillati</taxon>
        <taxon>Cyanobacteriota</taxon>
        <taxon>Cyanophyceae</taxon>
        <taxon>Oscillatoriophycideae</taxon>
        <taxon>Oscillatoriales</taxon>
        <taxon>Oscillatoriaceae</taxon>
        <taxon>Phormidium</taxon>
    </lineage>
</organism>
<feature type="transmembrane region" description="Helical" evidence="1">
    <location>
        <begin position="158"/>
        <end position="180"/>
    </location>
</feature>
<reference evidence="2 3" key="1">
    <citation type="submission" date="2016-11" db="EMBL/GenBank/DDBJ databases">
        <title>Draft Genome Sequences of Nine Cyanobacterial Strains from Diverse Habitats.</title>
        <authorList>
            <person name="Zhu T."/>
            <person name="Hou S."/>
            <person name="Lu X."/>
            <person name="Hess W.R."/>
        </authorList>
    </citation>
    <scope>NUCLEOTIDE SEQUENCE [LARGE SCALE GENOMIC DNA]</scope>
    <source>
        <strain evidence="2 3">NIES-30</strain>
    </source>
</reference>
<dbReference type="EMBL" id="MRCG01000023">
    <property type="protein sequence ID" value="OKH44424.1"/>
    <property type="molecule type" value="Genomic_DNA"/>
</dbReference>
<dbReference type="InterPro" id="IPR004676">
    <property type="entry name" value="Cd-R_transporter"/>
</dbReference>